<protein>
    <submittedName>
        <fullName evidence="1">Uncharacterized protein</fullName>
    </submittedName>
</protein>
<proteinExistence type="predicted"/>
<sequence length="80" mass="8934">MGDRQFALMATPEKAVCDKIVATPGVILRSKISAAGYLLEDLRMDESQLKQLDISMMESWLADCPKKDSLATMIKMIKEL</sequence>
<dbReference type="Proteomes" id="UP000304900">
    <property type="component" value="Unassembled WGS sequence"/>
</dbReference>
<comment type="caution">
    <text evidence="1">The sequence shown here is derived from an EMBL/GenBank/DDBJ whole genome shotgun (WGS) entry which is preliminary data.</text>
</comment>
<dbReference type="OrthoDB" id="9798269at2"/>
<organism evidence="1 2">
    <name type="scientific">Dyadobacter frigoris</name>
    <dbReference type="NCBI Taxonomy" id="2576211"/>
    <lineage>
        <taxon>Bacteria</taxon>
        <taxon>Pseudomonadati</taxon>
        <taxon>Bacteroidota</taxon>
        <taxon>Cytophagia</taxon>
        <taxon>Cytophagales</taxon>
        <taxon>Spirosomataceae</taxon>
        <taxon>Dyadobacter</taxon>
    </lineage>
</organism>
<reference evidence="1 2" key="1">
    <citation type="submission" date="2019-05" db="EMBL/GenBank/DDBJ databases">
        <title>Dyadobacter AR-3-8 sp. nov., isolated from arctic soil.</title>
        <authorList>
            <person name="Chaudhary D.K."/>
        </authorList>
    </citation>
    <scope>NUCLEOTIDE SEQUENCE [LARGE SCALE GENOMIC DNA]</scope>
    <source>
        <strain evidence="1 2">AR-3-8</strain>
    </source>
</reference>
<dbReference type="AlphaFoldDB" id="A0A4U6D1E9"/>
<keyword evidence="2" id="KW-1185">Reference proteome</keyword>
<name>A0A4U6D1E9_9BACT</name>
<gene>
    <name evidence="1" type="ORF">FDK13_18915</name>
</gene>
<dbReference type="RefSeq" id="WP_137341584.1">
    <property type="nucleotide sequence ID" value="NZ_SZVO01000009.1"/>
</dbReference>
<evidence type="ECO:0000313" key="2">
    <source>
        <dbReference type="Proteomes" id="UP000304900"/>
    </source>
</evidence>
<evidence type="ECO:0000313" key="1">
    <source>
        <dbReference type="EMBL" id="TKT90416.1"/>
    </source>
</evidence>
<dbReference type="EMBL" id="SZVO01000009">
    <property type="protein sequence ID" value="TKT90416.1"/>
    <property type="molecule type" value="Genomic_DNA"/>
</dbReference>
<accession>A0A4U6D1E9</accession>